<dbReference type="Pfam" id="PF13966">
    <property type="entry name" value="zf-RVT"/>
    <property type="match status" value="1"/>
</dbReference>
<dbReference type="SUPFAM" id="SSF56672">
    <property type="entry name" value="DNA/RNA polymerases"/>
    <property type="match status" value="1"/>
</dbReference>
<dbReference type="CDD" id="cd01650">
    <property type="entry name" value="RT_nLTR_like"/>
    <property type="match status" value="1"/>
</dbReference>
<keyword evidence="2" id="KW-0548">Nucleotidyltransferase</keyword>
<feature type="domain" description="Reverse transcriptase" evidence="1">
    <location>
        <begin position="425"/>
        <end position="704"/>
    </location>
</feature>
<evidence type="ECO:0000313" key="3">
    <source>
        <dbReference type="Proteomes" id="UP000245207"/>
    </source>
</evidence>
<evidence type="ECO:0000259" key="1">
    <source>
        <dbReference type="PROSITE" id="PS50878"/>
    </source>
</evidence>
<protein>
    <submittedName>
        <fullName evidence="2">RNA-directed DNA polymerase, eukaryota, Reverse transcriptase zinc-binding domain protein</fullName>
    </submittedName>
</protein>
<organism evidence="2 3">
    <name type="scientific">Artemisia annua</name>
    <name type="common">Sweet wormwood</name>
    <dbReference type="NCBI Taxonomy" id="35608"/>
    <lineage>
        <taxon>Eukaryota</taxon>
        <taxon>Viridiplantae</taxon>
        <taxon>Streptophyta</taxon>
        <taxon>Embryophyta</taxon>
        <taxon>Tracheophyta</taxon>
        <taxon>Spermatophyta</taxon>
        <taxon>Magnoliopsida</taxon>
        <taxon>eudicotyledons</taxon>
        <taxon>Gunneridae</taxon>
        <taxon>Pentapetalae</taxon>
        <taxon>asterids</taxon>
        <taxon>campanulids</taxon>
        <taxon>Asterales</taxon>
        <taxon>Asteraceae</taxon>
        <taxon>Asteroideae</taxon>
        <taxon>Anthemideae</taxon>
        <taxon>Artemisiinae</taxon>
        <taxon>Artemisia</taxon>
    </lineage>
</organism>
<proteinExistence type="predicted"/>
<dbReference type="OrthoDB" id="1938625at2759"/>
<dbReference type="Pfam" id="PF00078">
    <property type="entry name" value="RVT_1"/>
    <property type="match status" value="1"/>
</dbReference>
<keyword evidence="2" id="KW-0695">RNA-directed DNA polymerase</keyword>
<dbReference type="InterPro" id="IPR000477">
    <property type="entry name" value="RT_dom"/>
</dbReference>
<dbReference type="GO" id="GO:0003964">
    <property type="term" value="F:RNA-directed DNA polymerase activity"/>
    <property type="evidence" value="ECO:0007669"/>
    <property type="project" value="UniProtKB-KW"/>
</dbReference>
<dbReference type="InterPro" id="IPR043502">
    <property type="entry name" value="DNA/RNA_pol_sf"/>
</dbReference>
<keyword evidence="3" id="KW-1185">Reference proteome</keyword>
<dbReference type="STRING" id="35608.A0A2U1PQ51"/>
<dbReference type="PANTHER" id="PTHR33116:SF84">
    <property type="entry name" value="RNA-DIRECTED DNA POLYMERASE"/>
    <property type="match status" value="1"/>
</dbReference>
<dbReference type="Proteomes" id="UP000245207">
    <property type="component" value="Unassembled WGS sequence"/>
</dbReference>
<dbReference type="EMBL" id="PKPP01000867">
    <property type="protein sequence ID" value="PWA87891.1"/>
    <property type="molecule type" value="Genomic_DNA"/>
</dbReference>
<keyword evidence="2" id="KW-0808">Transferase</keyword>
<name>A0A2U1PQ51_ARTAN</name>
<dbReference type="AlphaFoldDB" id="A0A2U1PQ51"/>
<reference evidence="2 3" key="1">
    <citation type="journal article" date="2018" name="Mol. Plant">
        <title>The genome of Artemisia annua provides insight into the evolution of Asteraceae family and artemisinin biosynthesis.</title>
        <authorList>
            <person name="Shen Q."/>
            <person name="Zhang L."/>
            <person name="Liao Z."/>
            <person name="Wang S."/>
            <person name="Yan T."/>
            <person name="Shi P."/>
            <person name="Liu M."/>
            <person name="Fu X."/>
            <person name="Pan Q."/>
            <person name="Wang Y."/>
            <person name="Lv Z."/>
            <person name="Lu X."/>
            <person name="Zhang F."/>
            <person name="Jiang W."/>
            <person name="Ma Y."/>
            <person name="Chen M."/>
            <person name="Hao X."/>
            <person name="Li L."/>
            <person name="Tang Y."/>
            <person name="Lv G."/>
            <person name="Zhou Y."/>
            <person name="Sun X."/>
            <person name="Brodelius P.E."/>
            <person name="Rose J.K.C."/>
            <person name="Tang K."/>
        </authorList>
    </citation>
    <scope>NUCLEOTIDE SEQUENCE [LARGE SCALE GENOMIC DNA]</scope>
    <source>
        <strain evidence="3">cv. Huhao1</strain>
        <tissue evidence="2">Leaf</tissue>
    </source>
</reference>
<dbReference type="PANTHER" id="PTHR33116">
    <property type="entry name" value="REVERSE TRANSCRIPTASE ZINC-BINDING DOMAIN-CONTAINING PROTEIN-RELATED-RELATED"/>
    <property type="match status" value="1"/>
</dbReference>
<dbReference type="PROSITE" id="PS50878">
    <property type="entry name" value="RT_POL"/>
    <property type="match status" value="1"/>
</dbReference>
<gene>
    <name evidence="2" type="ORF">CTI12_AA125160</name>
</gene>
<sequence>MWGFYKHDMNTSLINHMSKIYPVVKVASSSSQTTIWNDGLLLQYEVARVRDRMANDLAYLRYASTSILHMNNTVIQTFVKRRNIDRTLVNIHLMTFIYGRRPLGLGEEWERANSMLKKECDNLTGKKNLLYDSKECLQTLGLGTTKGRQSRIQLQRNICKFVLIISDHSPAILVLPNSLKRKKKSFKFANYLTDKDEFLEVVADTWKMNVDGFSMFAMVKRLKALKHPLNSLNRKNGNLVEKVKVLKVKVKEIQAAIDLDPHNKKLREDESSILKDYMVAVNDEEKLLYQKSKVKWFNYGDKNNSFFHKVLKGRSLRNRISSIHDENGVRHDGDQVANQFVEHFKKFLGTSVPVVALNDPESLFLRKLSAEKANFMIREVTNKEIRDAMFSIGDNKAPGPNGFSARFFKKAWPIVGDNVCKTIKEFFSTGKLLGELNSTIISLIPKLQTPLNVSDFRPISCCNVTYKCISKILTSRIKGCLEKLINQSQSAFIPGRQIQDNILLAQELMRGYDRKGGPKRVAFKIDLQKAFDTVNWGFLEQLLINFGFHEVMIGWIMKCIRTVNFSININGESCGFFKGGRGLRQGDPLSPYLFTLVMESFSLIMDRNVRNNPDFTYHFGCKDLGITHICFADDLLVFCHGDSNSVSLIKSSLDEFGSCSGLVPNINKSTVFFGSVNDDDQQEILNILPFQKGKLPVRYLGVPLIAKRLGINDCKSLIDKIRSKVSHWKNRFLSYAGKLMLIASILESIQVYWCSVFLLPKETINDINKVLKNFLWSQSDTSKGSAKVAWKSICRPKCHGGLGLKDLYSWNKALLVKHIWNIASNKETLWVKWVNTVKLKNTSIWTVHKDTADSWGWKNLLDIRDHIIGHVKYKIGNGRDTFMWLDNWSGLGPLINKLTFRDLYNARLEKTCSVADMIHNGEWQWPNEWAIDFPFLAHLNVPNIQPSEQDKINWIDENGQSIKFCVKNVHNALRHNDEAVIWGPLIWFSQCIPKHSFILWMAIQNKLLTQDRLKKWGSYDMMVCSLCKCNEESHNHLFFQCSYSHKIWTSILLMMDIQIHDNEWNIIVDKLSRMPCNSSIWSIIRRLSLGATIYTIWQERNFRVFRNEERDWQTSCRLICDNVKLKLMNLKVKKSQAVNKVAAIWNCKLDIIE</sequence>
<accession>A0A2U1PQ51</accession>
<dbReference type="InterPro" id="IPR026960">
    <property type="entry name" value="RVT-Znf"/>
</dbReference>
<evidence type="ECO:0000313" key="2">
    <source>
        <dbReference type="EMBL" id="PWA87891.1"/>
    </source>
</evidence>
<comment type="caution">
    <text evidence="2">The sequence shown here is derived from an EMBL/GenBank/DDBJ whole genome shotgun (WGS) entry which is preliminary data.</text>
</comment>